<organism evidence="2 3">
    <name type="scientific">Silvibacterium bohemicum</name>
    <dbReference type="NCBI Taxonomy" id="1577686"/>
    <lineage>
        <taxon>Bacteria</taxon>
        <taxon>Pseudomonadati</taxon>
        <taxon>Acidobacteriota</taxon>
        <taxon>Terriglobia</taxon>
        <taxon>Terriglobales</taxon>
        <taxon>Acidobacteriaceae</taxon>
        <taxon>Silvibacterium</taxon>
    </lineage>
</organism>
<name>A0A841JS19_9BACT</name>
<dbReference type="EMBL" id="JACHEK010000004">
    <property type="protein sequence ID" value="MBB6144203.1"/>
    <property type="molecule type" value="Genomic_DNA"/>
</dbReference>
<dbReference type="GO" id="GO:0003677">
    <property type="term" value="F:DNA binding"/>
    <property type="evidence" value="ECO:0007669"/>
    <property type="project" value="UniProtKB-KW"/>
</dbReference>
<dbReference type="OrthoDB" id="122286at2"/>
<dbReference type="RefSeq" id="WP_050059136.1">
    <property type="nucleotide sequence ID" value="NZ_JACHEK010000004.1"/>
</dbReference>
<dbReference type="Gene3D" id="1.10.10.10">
    <property type="entry name" value="Winged helix-like DNA-binding domain superfamily/Winged helix DNA-binding domain"/>
    <property type="match status" value="1"/>
</dbReference>
<dbReference type="Proteomes" id="UP000538666">
    <property type="component" value="Unassembled WGS sequence"/>
</dbReference>
<dbReference type="SUPFAM" id="SSF46785">
    <property type="entry name" value="Winged helix' DNA-binding domain"/>
    <property type="match status" value="1"/>
</dbReference>
<dbReference type="InterPro" id="IPR036388">
    <property type="entry name" value="WH-like_DNA-bd_sf"/>
</dbReference>
<protein>
    <submittedName>
        <fullName evidence="2">DNA-binding PadR family transcriptional regulator</fullName>
    </submittedName>
</protein>
<dbReference type="InterPro" id="IPR005149">
    <property type="entry name" value="Tscrpt_reg_PadR_N"/>
</dbReference>
<evidence type="ECO:0000259" key="1">
    <source>
        <dbReference type="Pfam" id="PF03551"/>
    </source>
</evidence>
<gene>
    <name evidence="2" type="ORF">HNQ77_002155</name>
</gene>
<evidence type="ECO:0000313" key="3">
    <source>
        <dbReference type="Proteomes" id="UP000538666"/>
    </source>
</evidence>
<keyword evidence="3" id="KW-1185">Reference proteome</keyword>
<accession>A0A841JS19</accession>
<keyword evidence="2" id="KW-0238">DNA-binding</keyword>
<dbReference type="Pfam" id="PF03551">
    <property type="entry name" value="PadR"/>
    <property type="match status" value="1"/>
</dbReference>
<dbReference type="AlphaFoldDB" id="A0A841JS19"/>
<reference evidence="2 3" key="1">
    <citation type="submission" date="2020-08" db="EMBL/GenBank/DDBJ databases">
        <title>Genomic Encyclopedia of Type Strains, Phase IV (KMG-IV): sequencing the most valuable type-strain genomes for metagenomic binning, comparative biology and taxonomic classification.</title>
        <authorList>
            <person name="Goeker M."/>
        </authorList>
    </citation>
    <scope>NUCLEOTIDE SEQUENCE [LARGE SCALE GENOMIC DNA]</scope>
    <source>
        <strain evidence="2 3">DSM 103733</strain>
    </source>
</reference>
<sequence>MKIRLSPQTLLVLDAFLHSPADWKYGYDISRNTGLKSGTLYPILIRMAEREMLETSWENSEEGRPPRHLYRLTAEGARFAREHRLAPAKGALRPASIQEVNG</sequence>
<comment type="caution">
    <text evidence="2">The sequence shown here is derived from an EMBL/GenBank/DDBJ whole genome shotgun (WGS) entry which is preliminary data.</text>
</comment>
<proteinExistence type="predicted"/>
<evidence type="ECO:0000313" key="2">
    <source>
        <dbReference type="EMBL" id="MBB6144203.1"/>
    </source>
</evidence>
<dbReference type="InterPro" id="IPR036390">
    <property type="entry name" value="WH_DNA-bd_sf"/>
</dbReference>
<feature type="domain" description="Transcription regulator PadR N-terminal" evidence="1">
    <location>
        <begin position="34"/>
        <end position="81"/>
    </location>
</feature>